<proteinExistence type="inferred from homology"/>
<dbReference type="GO" id="GO:0016787">
    <property type="term" value="F:hydrolase activity"/>
    <property type="evidence" value="ECO:0007669"/>
    <property type="project" value="UniProtKB-KW"/>
</dbReference>
<dbReference type="SUPFAM" id="SSF52980">
    <property type="entry name" value="Restriction endonuclease-like"/>
    <property type="match status" value="1"/>
</dbReference>
<dbReference type="EMBL" id="BOOH01000039">
    <property type="protein sequence ID" value="GIH78378.1"/>
    <property type="molecule type" value="Genomic_DNA"/>
</dbReference>
<keyword evidence="4" id="KW-0378">Hydrolase</keyword>
<dbReference type="InterPro" id="IPR004603">
    <property type="entry name" value="DNA_mismatch_endonuc_vsr"/>
</dbReference>
<evidence type="ECO:0000256" key="3">
    <source>
        <dbReference type="ARBA" id="ARBA00022763"/>
    </source>
</evidence>
<dbReference type="GO" id="GO:0006298">
    <property type="term" value="P:mismatch repair"/>
    <property type="evidence" value="ECO:0007669"/>
    <property type="project" value="InterPro"/>
</dbReference>
<dbReference type="InterPro" id="IPR011335">
    <property type="entry name" value="Restrct_endonuc-II-like"/>
</dbReference>
<evidence type="ECO:0000313" key="7">
    <source>
        <dbReference type="EMBL" id="GIH78378.1"/>
    </source>
</evidence>
<keyword evidence="1" id="KW-0540">Nuclease</keyword>
<comment type="caution">
    <text evidence="7">The sequence shown here is derived from an EMBL/GenBank/DDBJ whole genome shotgun (WGS) entry which is preliminary data.</text>
</comment>
<organism evidence="7 8">
    <name type="scientific">Planobispora longispora</name>
    <dbReference type="NCBI Taxonomy" id="28887"/>
    <lineage>
        <taxon>Bacteria</taxon>
        <taxon>Bacillati</taxon>
        <taxon>Actinomycetota</taxon>
        <taxon>Actinomycetes</taxon>
        <taxon>Streptosporangiales</taxon>
        <taxon>Streptosporangiaceae</taxon>
        <taxon>Planobispora</taxon>
    </lineage>
</organism>
<evidence type="ECO:0000256" key="6">
    <source>
        <dbReference type="ARBA" id="ARBA00029466"/>
    </source>
</evidence>
<dbReference type="AlphaFoldDB" id="A0A8J3W7A2"/>
<keyword evidence="8" id="KW-1185">Reference proteome</keyword>
<name>A0A8J3W7A2_9ACTN</name>
<dbReference type="NCBIfam" id="TIGR00632">
    <property type="entry name" value="vsr"/>
    <property type="match status" value="1"/>
</dbReference>
<dbReference type="GO" id="GO:0004519">
    <property type="term" value="F:endonuclease activity"/>
    <property type="evidence" value="ECO:0007669"/>
    <property type="project" value="UniProtKB-KW"/>
</dbReference>
<dbReference type="Proteomes" id="UP000616724">
    <property type="component" value="Unassembled WGS sequence"/>
</dbReference>
<dbReference type="Pfam" id="PF03852">
    <property type="entry name" value="Vsr"/>
    <property type="match status" value="1"/>
</dbReference>
<comment type="similarity">
    <text evidence="6">Belongs to the Vsr family.</text>
</comment>
<dbReference type="CDD" id="cd00221">
    <property type="entry name" value="Vsr"/>
    <property type="match status" value="1"/>
</dbReference>
<dbReference type="Gene3D" id="3.40.960.10">
    <property type="entry name" value="VSR Endonuclease"/>
    <property type="match status" value="1"/>
</dbReference>
<keyword evidence="3" id="KW-0227">DNA damage</keyword>
<protein>
    <recommendedName>
        <fullName evidence="9">Very short patch repair endonuclease</fullName>
    </recommendedName>
</protein>
<keyword evidence="2" id="KW-0255">Endonuclease</keyword>
<keyword evidence="5" id="KW-0234">DNA repair</keyword>
<evidence type="ECO:0000313" key="8">
    <source>
        <dbReference type="Proteomes" id="UP000616724"/>
    </source>
</evidence>
<evidence type="ECO:0000256" key="4">
    <source>
        <dbReference type="ARBA" id="ARBA00022801"/>
    </source>
</evidence>
<sequence length="134" mass="15375">MRSNKSRDTKPELALRKAVHALGLRYRVAVRLPLPGRRRTADLVFPRLRIAVFLDGCFWHGCPEHHSVAKTNSAYWSEKLRANRERDADTDRRLEEAGWSVIRVWEHEDPVEAAHRVATAVRTARASQVAGRSR</sequence>
<dbReference type="RefSeq" id="WP_203892887.1">
    <property type="nucleotide sequence ID" value="NZ_BOOH01000039.1"/>
</dbReference>
<evidence type="ECO:0008006" key="9">
    <source>
        <dbReference type="Google" id="ProtNLM"/>
    </source>
</evidence>
<reference evidence="7 8" key="1">
    <citation type="submission" date="2021-01" db="EMBL/GenBank/DDBJ databases">
        <title>Whole genome shotgun sequence of Planobispora longispora NBRC 13918.</title>
        <authorList>
            <person name="Komaki H."/>
            <person name="Tamura T."/>
        </authorList>
    </citation>
    <scope>NUCLEOTIDE SEQUENCE [LARGE SCALE GENOMIC DNA]</scope>
    <source>
        <strain evidence="7 8">NBRC 13918</strain>
    </source>
</reference>
<gene>
    <name evidence="7" type="ORF">Plo01_48070</name>
</gene>
<accession>A0A8J3W7A2</accession>
<evidence type="ECO:0000256" key="1">
    <source>
        <dbReference type="ARBA" id="ARBA00022722"/>
    </source>
</evidence>
<evidence type="ECO:0000256" key="5">
    <source>
        <dbReference type="ARBA" id="ARBA00023204"/>
    </source>
</evidence>
<evidence type="ECO:0000256" key="2">
    <source>
        <dbReference type="ARBA" id="ARBA00022759"/>
    </source>
</evidence>